<name>A0ABT6MWF6_9SPHN</name>
<evidence type="ECO:0000313" key="3">
    <source>
        <dbReference type="Proteomes" id="UP001160625"/>
    </source>
</evidence>
<proteinExistence type="predicted"/>
<dbReference type="Proteomes" id="UP001160625">
    <property type="component" value="Unassembled WGS sequence"/>
</dbReference>
<evidence type="ECO:0000256" key="1">
    <source>
        <dbReference type="SAM" id="SignalP"/>
    </source>
</evidence>
<accession>A0ABT6MWF6</accession>
<organism evidence="2 3">
    <name type="scientific">Sphingomonas oryzagri</name>
    <dbReference type="NCBI Taxonomy" id="3042314"/>
    <lineage>
        <taxon>Bacteria</taxon>
        <taxon>Pseudomonadati</taxon>
        <taxon>Pseudomonadota</taxon>
        <taxon>Alphaproteobacteria</taxon>
        <taxon>Sphingomonadales</taxon>
        <taxon>Sphingomonadaceae</taxon>
        <taxon>Sphingomonas</taxon>
    </lineage>
</organism>
<keyword evidence="1" id="KW-0732">Signal</keyword>
<keyword evidence="3" id="KW-1185">Reference proteome</keyword>
<reference evidence="2" key="1">
    <citation type="submission" date="2023-04" db="EMBL/GenBank/DDBJ databases">
        <title>Sphingomonas sp. MAHUQ-71 isolated from rice field.</title>
        <authorList>
            <person name="Huq M.A."/>
        </authorList>
    </citation>
    <scope>NUCLEOTIDE SEQUENCE</scope>
    <source>
        <strain evidence="2">MAHUQ-71</strain>
    </source>
</reference>
<protein>
    <recommendedName>
        <fullName evidence="4">DUF4148 domain-containing protein</fullName>
    </recommendedName>
</protein>
<feature type="chain" id="PRO_5047373553" description="DUF4148 domain-containing protein" evidence="1">
    <location>
        <begin position="23"/>
        <end position="101"/>
    </location>
</feature>
<dbReference type="EMBL" id="JARYGZ010000001">
    <property type="protein sequence ID" value="MDH7637327.1"/>
    <property type="molecule type" value="Genomic_DNA"/>
</dbReference>
<comment type="caution">
    <text evidence="2">The sequence shown here is derived from an EMBL/GenBank/DDBJ whole genome shotgun (WGS) entry which is preliminary data.</text>
</comment>
<sequence length="101" mass="10618">MPTRLVGLSCLLLAGLAGTARAAPPDGRPYYGGSDNFGEANRMTMDAQIIDPAPLYSTLVPESSGEHAAQAIERFRTDTVKKPVAVKASKLGAEQSDTTPE</sequence>
<dbReference type="RefSeq" id="WP_281042684.1">
    <property type="nucleotide sequence ID" value="NZ_JARYGZ010000001.1"/>
</dbReference>
<evidence type="ECO:0008006" key="4">
    <source>
        <dbReference type="Google" id="ProtNLM"/>
    </source>
</evidence>
<feature type="signal peptide" evidence="1">
    <location>
        <begin position="1"/>
        <end position="22"/>
    </location>
</feature>
<gene>
    <name evidence="2" type="ORF">QGN17_01165</name>
</gene>
<evidence type="ECO:0000313" key="2">
    <source>
        <dbReference type="EMBL" id="MDH7637327.1"/>
    </source>
</evidence>